<gene>
    <name evidence="9" type="ORF">GAYE_PCTG70G1498</name>
</gene>
<organism evidence="9 10">
    <name type="scientific">Galdieria yellowstonensis</name>
    <dbReference type="NCBI Taxonomy" id="3028027"/>
    <lineage>
        <taxon>Eukaryota</taxon>
        <taxon>Rhodophyta</taxon>
        <taxon>Bangiophyceae</taxon>
        <taxon>Galdieriales</taxon>
        <taxon>Galdieriaceae</taxon>
        <taxon>Galdieria</taxon>
    </lineage>
</organism>
<dbReference type="GO" id="GO:0016829">
    <property type="term" value="F:lyase activity"/>
    <property type="evidence" value="ECO:0007669"/>
    <property type="project" value="UniProtKB-KW"/>
</dbReference>
<reference evidence="9 10" key="1">
    <citation type="submission" date="2022-07" db="EMBL/GenBank/DDBJ databases">
        <title>Genome-wide signatures of adaptation to extreme environments.</title>
        <authorList>
            <person name="Cho C.H."/>
            <person name="Yoon H.S."/>
        </authorList>
    </citation>
    <scope>NUCLEOTIDE SEQUENCE [LARGE SCALE GENOMIC DNA]</scope>
    <source>
        <strain evidence="9 10">108.79 E11</strain>
    </source>
</reference>
<comment type="caution">
    <text evidence="9">The sequence shown here is derived from an EMBL/GenBank/DDBJ whole genome shotgun (WGS) entry which is preliminary data.</text>
</comment>
<dbReference type="AlphaFoldDB" id="A0AAV9I8C6"/>
<keyword evidence="1" id="KW-0004">4Fe-4S</keyword>
<evidence type="ECO:0000256" key="7">
    <source>
        <dbReference type="ARBA" id="ARBA00023239"/>
    </source>
</evidence>
<keyword evidence="10" id="KW-1185">Reference proteome</keyword>
<evidence type="ECO:0000256" key="6">
    <source>
        <dbReference type="ARBA" id="ARBA00023014"/>
    </source>
</evidence>
<proteinExistence type="inferred from homology"/>
<dbReference type="PROSITE" id="PS51918">
    <property type="entry name" value="RADICAL_SAM"/>
    <property type="match status" value="1"/>
</dbReference>
<evidence type="ECO:0000259" key="8">
    <source>
        <dbReference type="PROSITE" id="PS51918"/>
    </source>
</evidence>
<evidence type="ECO:0000256" key="5">
    <source>
        <dbReference type="ARBA" id="ARBA00023004"/>
    </source>
</evidence>
<dbReference type="Pfam" id="PF04055">
    <property type="entry name" value="Radical_SAM"/>
    <property type="match status" value="1"/>
</dbReference>
<dbReference type="SFLD" id="SFLDS00029">
    <property type="entry name" value="Radical_SAM"/>
    <property type="match status" value="1"/>
</dbReference>
<dbReference type="GO" id="GO:0051539">
    <property type="term" value="F:4 iron, 4 sulfur cluster binding"/>
    <property type="evidence" value="ECO:0007669"/>
    <property type="project" value="UniProtKB-KW"/>
</dbReference>
<keyword evidence="3" id="KW-0479">Metal-binding</keyword>
<dbReference type="HAMAP" id="MF_00917">
    <property type="entry name" value="QueE"/>
    <property type="match status" value="1"/>
</dbReference>
<dbReference type="GO" id="GO:0046872">
    <property type="term" value="F:metal ion binding"/>
    <property type="evidence" value="ECO:0007669"/>
    <property type="project" value="UniProtKB-KW"/>
</dbReference>
<dbReference type="SUPFAM" id="SSF102114">
    <property type="entry name" value="Radical SAM enzymes"/>
    <property type="match status" value="1"/>
</dbReference>
<protein>
    <recommendedName>
        <fullName evidence="8">Radical SAM core domain-containing protein</fullName>
    </recommendedName>
</protein>
<keyword evidence="2" id="KW-0949">S-adenosyl-L-methionine</keyword>
<feature type="domain" description="Radical SAM core" evidence="8">
    <location>
        <begin position="46"/>
        <end position="276"/>
    </location>
</feature>
<dbReference type="InterPro" id="IPR058240">
    <property type="entry name" value="rSAM_sf"/>
</dbReference>
<dbReference type="Proteomes" id="UP001300502">
    <property type="component" value="Unassembled WGS sequence"/>
</dbReference>
<evidence type="ECO:0000313" key="9">
    <source>
        <dbReference type="EMBL" id="KAK4523602.1"/>
    </source>
</evidence>
<dbReference type="PANTHER" id="PTHR42836:SF1">
    <property type="entry name" value="7-CARBOXY-7-DEAZAGUANINE SYNTHASE"/>
    <property type="match status" value="1"/>
</dbReference>
<dbReference type="EMBL" id="JANCYU010000017">
    <property type="protein sequence ID" value="KAK4523602.1"/>
    <property type="molecule type" value="Genomic_DNA"/>
</dbReference>
<name>A0AAV9I8C6_9RHOD</name>
<dbReference type="InterPro" id="IPR024924">
    <property type="entry name" value="7-CO-7-deazaguanine_synth-like"/>
</dbReference>
<dbReference type="InterPro" id="IPR007197">
    <property type="entry name" value="rSAM"/>
</dbReference>
<dbReference type="InterPro" id="IPR013785">
    <property type="entry name" value="Aldolase_TIM"/>
</dbReference>
<dbReference type="PANTHER" id="PTHR42836">
    <property type="entry name" value="7-CARBOXY-7-DEAZAGUANINE SYNTHASE"/>
    <property type="match status" value="1"/>
</dbReference>
<keyword evidence="7" id="KW-0456">Lyase</keyword>
<keyword evidence="5" id="KW-0408">Iron</keyword>
<keyword evidence="6" id="KW-0411">Iron-sulfur</keyword>
<keyword evidence="4" id="KW-0460">Magnesium</keyword>
<accession>A0AAV9I8C6</accession>
<sequence length="280" mass="32373">MYALRLSNTTSRIFQRLFTTTTTTTTPPTLLRVSEIFASVQGEGPFLGRPSVFLRLALCNLQCAYCDTKYTWLFEEEKQQQVLARVREKQRDKLDLKVYQKSAEVRNLSVVDVAKTVLDLSQGHIRSIVLTGGEPLIQRAALYSLLESLLKKGYHIEVETNGTIRPSGFPIEGIHFNVSPKLSNSFQPFEKRIHRQVLQEFLNRDAIFKFVITQEKDITEVNNLVELVQIPRERVYLMPEGTDIETLHSRGRWLATECIRHGFRYSHRLHIDLWGNRRGI</sequence>
<dbReference type="Gene3D" id="3.20.20.70">
    <property type="entry name" value="Aldolase class I"/>
    <property type="match status" value="1"/>
</dbReference>
<evidence type="ECO:0000313" key="10">
    <source>
        <dbReference type="Proteomes" id="UP001300502"/>
    </source>
</evidence>
<evidence type="ECO:0000256" key="4">
    <source>
        <dbReference type="ARBA" id="ARBA00022842"/>
    </source>
</evidence>
<evidence type="ECO:0000256" key="2">
    <source>
        <dbReference type="ARBA" id="ARBA00022691"/>
    </source>
</evidence>
<dbReference type="PIRSF" id="PIRSF000370">
    <property type="entry name" value="QueE"/>
    <property type="match status" value="1"/>
</dbReference>
<evidence type="ECO:0000256" key="3">
    <source>
        <dbReference type="ARBA" id="ARBA00022723"/>
    </source>
</evidence>
<evidence type="ECO:0000256" key="1">
    <source>
        <dbReference type="ARBA" id="ARBA00022485"/>
    </source>
</evidence>